<keyword evidence="3" id="KW-1185">Reference proteome</keyword>
<gene>
    <name evidence="2" type="ORF">Acor_77120</name>
</gene>
<reference evidence="2 3" key="1">
    <citation type="submission" date="2019-10" db="EMBL/GenBank/DDBJ databases">
        <title>Whole genome shotgun sequence of Acrocarpospora corrugata NBRC 13972.</title>
        <authorList>
            <person name="Ichikawa N."/>
            <person name="Kimura A."/>
            <person name="Kitahashi Y."/>
            <person name="Komaki H."/>
            <person name="Oguchi A."/>
        </authorList>
    </citation>
    <scope>NUCLEOTIDE SEQUENCE [LARGE SCALE GENOMIC DNA]</scope>
    <source>
        <strain evidence="2 3">NBRC 13972</strain>
    </source>
</reference>
<feature type="region of interest" description="Disordered" evidence="1">
    <location>
        <begin position="59"/>
        <end position="84"/>
    </location>
</feature>
<proteinExistence type="predicted"/>
<dbReference type="OrthoDB" id="3540908at2"/>
<dbReference type="EMBL" id="BLAD01000107">
    <property type="protein sequence ID" value="GES05644.1"/>
    <property type="molecule type" value="Genomic_DNA"/>
</dbReference>
<protein>
    <submittedName>
        <fullName evidence="2">Uncharacterized protein</fullName>
    </submittedName>
</protein>
<evidence type="ECO:0000313" key="2">
    <source>
        <dbReference type="EMBL" id="GES05644.1"/>
    </source>
</evidence>
<organism evidence="2 3">
    <name type="scientific">Acrocarpospora corrugata</name>
    <dbReference type="NCBI Taxonomy" id="35763"/>
    <lineage>
        <taxon>Bacteria</taxon>
        <taxon>Bacillati</taxon>
        <taxon>Actinomycetota</taxon>
        <taxon>Actinomycetes</taxon>
        <taxon>Streptosporangiales</taxon>
        <taxon>Streptosporangiaceae</taxon>
        <taxon>Acrocarpospora</taxon>
    </lineage>
</organism>
<evidence type="ECO:0000313" key="3">
    <source>
        <dbReference type="Proteomes" id="UP000334990"/>
    </source>
</evidence>
<name>A0A5M3W9U5_9ACTN</name>
<sequence>MENISMSTPSWLAATRTAAQVKLRQQKAFRPEAFIGSTLVPTYAPALSYRPVLMDRPLGAAPTSHTANGGVQGPQYAWREPVTT</sequence>
<comment type="caution">
    <text evidence="2">The sequence shown here is derived from an EMBL/GenBank/DDBJ whole genome shotgun (WGS) entry which is preliminary data.</text>
</comment>
<evidence type="ECO:0000256" key="1">
    <source>
        <dbReference type="SAM" id="MobiDB-lite"/>
    </source>
</evidence>
<dbReference type="AlphaFoldDB" id="A0A5M3W9U5"/>
<dbReference type="Proteomes" id="UP000334990">
    <property type="component" value="Unassembled WGS sequence"/>
</dbReference>
<accession>A0A5M3W9U5</accession>
<dbReference type="RefSeq" id="WP_155341623.1">
    <property type="nucleotide sequence ID" value="NZ_BAAABN010000035.1"/>
</dbReference>